<evidence type="ECO:0000256" key="1">
    <source>
        <dbReference type="SAM" id="MobiDB-lite"/>
    </source>
</evidence>
<dbReference type="Proteomes" id="UP000314294">
    <property type="component" value="Unassembled WGS sequence"/>
</dbReference>
<protein>
    <submittedName>
        <fullName evidence="2">Uncharacterized protein</fullName>
    </submittedName>
</protein>
<name>A0A4Z2FFT2_9TELE</name>
<comment type="caution">
    <text evidence="2">The sequence shown here is derived from an EMBL/GenBank/DDBJ whole genome shotgun (WGS) entry which is preliminary data.</text>
</comment>
<gene>
    <name evidence="2" type="ORF">EYF80_050222</name>
</gene>
<evidence type="ECO:0000313" key="2">
    <source>
        <dbReference type="EMBL" id="TNN39623.1"/>
    </source>
</evidence>
<keyword evidence="3" id="KW-1185">Reference proteome</keyword>
<accession>A0A4Z2FFT2</accession>
<feature type="region of interest" description="Disordered" evidence="1">
    <location>
        <begin position="72"/>
        <end position="96"/>
    </location>
</feature>
<proteinExistence type="predicted"/>
<dbReference type="AlphaFoldDB" id="A0A4Z2FFT2"/>
<dbReference type="EMBL" id="SRLO01001264">
    <property type="protein sequence ID" value="TNN39623.1"/>
    <property type="molecule type" value="Genomic_DNA"/>
</dbReference>
<evidence type="ECO:0000313" key="3">
    <source>
        <dbReference type="Proteomes" id="UP000314294"/>
    </source>
</evidence>
<organism evidence="2 3">
    <name type="scientific">Liparis tanakae</name>
    <name type="common">Tanaka's snailfish</name>
    <dbReference type="NCBI Taxonomy" id="230148"/>
    <lineage>
        <taxon>Eukaryota</taxon>
        <taxon>Metazoa</taxon>
        <taxon>Chordata</taxon>
        <taxon>Craniata</taxon>
        <taxon>Vertebrata</taxon>
        <taxon>Euteleostomi</taxon>
        <taxon>Actinopterygii</taxon>
        <taxon>Neopterygii</taxon>
        <taxon>Teleostei</taxon>
        <taxon>Neoteleostei</taxon>
        <taxon>Acanthomorphata</taxon>
        <taxon>Eupercaria</taxon>
        <taxon>Perciformes</taxon>
        <taxon>Cottioidei</taxon>
        <taxon>Cottales</taxon>
        <taxon>Liparidae</taxon>
        <taxon>Liparis</taxon>
    </lineage>
</organism>
<sequence length="194" mass="19881">MRRSGTGVGSVQGPVREPLQQRGAVGLGLLAGLPPGLLHLPLVPALHLHRHRLEEVLRHLLGVRVVPLLSKRGSAGPVPKDLQSPDPRRPPGLGPALLLVAPPSVPPPLPGPGGGFGSAAAAALCGRRQAAGPVVPAPPRPAVVQVHVRQVPVLPLGVSADTGTLLGPNHLDRRRGDPGGRRSADVIIMSLIAV</sequence>
<reference evidence="2 3" key="1">
    <citation type="submission" date="2019-03" db="EMBL/GenBank/DDBJ databases">
        <title>First draft genome of Liparis tanakae, snailfish: a comprehensive survey of snailfish specific genes.</title>
        <authorList>
            <person name="Kim W."/>
            <person name="Song I."/>
            <person name="Jeong J.-H."/>
            <person name="Kim D."/>
            <person name="Kim S."/>
            <person name="Ryu S."/>
            <person name="Song J.Y."/>
            <person name="Lee S.K."/>
        </authorList>
    </citation>
    <scope>NUCLEOTIDE SEQUENCE [LARGE SCALE GENOMIC DNA]</scope>
    <source>
        <tissue evidence="2">Muscle</tissue>
    </source>
</reference>